<comment type="cofactor">
    <cofactor evidence="1">
        <name>heme b</name>
        <dbReference type="ChEBI" id="CHEBI:60344"/>
    </cofactor>
</comment>
<evidence type="ECO:0000256" key="12">
    <source>
        <dbReference type="ARBA" id="ARBA00037975"/>
    </source>
</evidence>
<feature type="transmembrane region" description="Helical" evidence="13">
    <location>
        <begin position="126"/>
        <end position="149"/>
    </location>
</feature>
<evidence type="ECO:0000256" key="2">
    <source>
        <dbReference type="ARBA" id="ARBA00004651"/>
    </source>
</evidence>
<dbReference type="SUPFAM" id="SSF81342">
    <property type="entry name" value="Transmembrane di-heme cytochromes"/>
    <property type="match status" value="1"/>
</dbReference>
<evidence type="ECO:0000259" key="14">
    <source>
        <dbReference type="Pfam" id="PF01292"/>
    </source>
</evidence>
<dbReference type="InterPro" id="IPR052168">
    <property type="entry name" value="Cytochrome_b561_oxidase"/>
</dbReference>
<evidence type="ECO:0000313" key="16">
    <source>
        <dbReference type="Proteomes" id="UP000319255"/>
    </source>
</evidence>
<dbReference type="GO" id="GO:0046872">
    <property type="term" value="F:metal ion binding"/>
    <property type="evidence" value="ECO:0007669"/>
    <property type="project" value="UniProtKB-KW"/>
</dbReference>
<evidence type="ECO:0000256" key="13">
    <source>
        <dbReference type="SAM" id="Phobius"/>
    </source>
</evidence>
<evidence type="ECO:0000256" key="9">
    <source>
        <dbReference type="ARBA" id="ARBA00022989"/>
    </source>
</evidence>
<dbReference type="OrthoDB" id="8156287at2"/>
<dbReference type="InterPro" id="IPR011577">
    <property type="entry name" value="Cyt_b561_bac/Ni-Hgenase"/>
</dbReference>
<name>A0A501WPD8_9RHOB</name>
<keyword evidence="11 13" id="KW-0472">Membrane</keyword>
<feature type="domain" description="Cytochrome b561 bacterial/Ni-hydrogenase" evidence="14">
    <location>
        <begin position="7"/>
        <end position="159"/>
    </location>
</feature>
<dbReference type="PANTHER" id="PTHR30529">
    <property type="entry name" value="CYTOCHROME B561"/>
    <property type="match status" value="1"/>
</dbReference>
<evidence type="ECO:0000313" key="15">
    <source>
        <dbReference type="EMBL" id="TPE50195.1"/>
    </source>
</evidence>
<dbReference type="InterPro" id="IPR016174">
    <property type="entry name" value="Di-haem_cyt_TM"/>
</dbReference>
<keyword evidence="5" id="KW-0349">Heme</keyword>
<evidence type="ECO:0000256" key="5">
    <source>
        <dbReference type="ARBA" id="ARBA00022617"/>
    </source>
</evidence>
<keyword evidence="4" id="KW-1003">Cell membrane</keyword>
<evidence type="ECO:0000256" key="1">
    <source>
        <dbReference type="ARBA" id="ARBA00001970"/>
    </source>
</evidence>
<comment type="caution">
    <text evidence="15">The sequence shown here is derived from an EMBL/GenBank/DDBJ whole genome shotgun (WGS) entry which is preliminary data.</text>
</comment>
<dbReference type="GO" id="GO:0005886">
    <property type="term" value="C:plasma membrane"/>
    <property type="evidence" value="ECO:0007669"/>
    <property type="project" value="UniProtKB-SubCell"/>
</dbReference>
<evidence type="ECO:0000256" key="4">
    <source>
        <dbReference type="ARBA" id="ARBA00022475"/>
    </source>
</evidence>
<reference evidence="15 16" key="1">
    <citation type="submission" date="2019-06" db="EMBL/GenBank/DDBJ databases">
        <title>A novel bacterium of genus Amaricoccus, isolated from marine sediment.</title>
        <authorList>
            <person name="Huang H."/>
            <person name="Mo K."/>
            <person name="Hu Y."/>
        </authorList>
    </citation>
    <scope>NUCLEOTIDE SEQUENCE [LARGE SCALE GENOMIC DNA]</scope>
    <source>
        <strain evidence="15 16">HB172011</strain>
    </source>
</reference>
<dbReference type="Pfam" id="PF01292">
    <property type="entry name" value="Ni_hydr_CYTB"/>
    <property type="match status" value="1"/>
</dbReference>
<dbReference type="AlphaFoldDB" id="A0A501WPD8"/>
<feature type="transmembrane region" description="Helical" evidence="13">
    <location>
        <begin position="12"/>
        <end position="28"/>
    </location>
</feature>
<protein>
    <submittedName>
        <fullName evidence="15">Cytochrome b</fullName>
    </submittedName>
</protein>
<keyword evidence="8" id="KW-0249">Electron transport</keyword>
<dbReference type="GO" id="GO:0009055">
    <property type="term" value="F:electron transfer activity"/>
    <property type="evidence" value="ECO:0007669"/>
    <property type="project" value="InterPro"/>
</dbReference>
<feature type="transmembrane region" description="Helical" evidence="13">
    <location>
        <begin position="54"/>
        <end position="72"/>
    </location>
</feature>
<dbReference type="GO" id="GO:0020037">
    <property type="term" value="F:heme binding"/>
    <property type="evidence" value="ECO:0007669"/>
    <property type="project" value="TreeGrafter"/>
</dbReference>
<evidence type="ECO:0000256" key="10">
    <source>
        <dbReference type="ARBA" id="ARBA00023004"/>
    </source>
</evidence>
<evidence type="ECO:0000256" key="11">
    <source>
        <dbReference type="ARBA" id="ARBA00023136"/>
    </source>
</evidence>
<comment type="subcellular location">
    <subcellularLocation>
        <location evidence="2">Cell membrane</location>
        <topology evidence="2">Multi-pass membrane protein</topology>
    </subcellularLocation>
</comment>
<dbReference type="RefSeq" id="WP_140454479.1">
    <property type="nucleotide sequence ID" value="NZ_VFRP01000011.1"/>
</dbReference>
<comment type="similarity">
    <text evidence="12">Belongs to the cytochrome b561 family.</text>
</comment>
<keyword evidence="7" id="KW-0479">Metal-binding</keyword>
<dbReference type="EMBL" id="VFRP01000011">
    <property type="protein sequence ID" value="TPE50195.1"/>
    <property type="molecule type" value="Genomic_DNA"/>
</dbReference>
<keyword evidence="10" id="KW-0408">Iron</keyword>
<feature type="transmembrane region" description="Helical" evidence="13">
    <location>
        <begin position="97"/>
        <end position="114"/>
    </location>
</feature>
<evidence type="ECO:0000256" key="7">
    <source>
        <dbReference type="ARBA" id="ARBA00022723"/>
    </source>
</evidence>
<dbReference type="PANTHER" id="PTHR30529:SF7">
    <property type="entry name" value="CYTOCHROME B561 BACTERIAL_NI-HYDROGENASE DOMAIN-CONTAINING PROTEIN"/>
    <property type="match status" value="1"/>
</dbReference>
<gene>
    <name evidence="15" type="ORF">FJM51_12480</name>
</gene>
<keyword evidence="6 13" id="KW-0812">Transmembrane</keyword>
<dbReference type="GO" id="GO:0022904">
    <property type="term" value="P:respiratory electron transport chain"/>
    <property type="evidence" value="ECO:0007669"/>
    <property type="project" value="InterPro"/>
</dbReference>
<sequence length="161" mass="17238">MGEREGYSGAQIALHWSIAGLILFNYLYSDGMGRAFDASLEGGSPVNPEINPSIHVWVGVAVLVLVLLRFLVRARSGVPAAAGAGAMRHAAHWGHRLLYALMVLVPALGAVTWFGGIEATADLHSLLANALMIVAGGHAAIALFHHFVLRDRVIVRMLRAR</sequence>
<keyword evidence="3" id="KW-0813">Transport</keyword>
<keyword evidence="9 13" id="KW-1133">Transmembrane helix</keyword>
<organism evidence="15 16">
    <name type="scientific">Amaricoccus solimangrovi</name>
    <dbReference type="NCBI Taxonomy" id="2589815"/>
    <lineage>
        <taxon>Bacteria</taxon>
        <taxon>Pseudomonadati</taxon>
        <taxon>Pseudomonadota</taxon>
        <taxon>Alphaproteobacteria</taxon>
        <taxon>Rhodobacterales</taxon>
        <taxon>Paracoccaceae</taxon>
        <taxon>Amaricoccus</taxon>
    </lineage>
</organism>
<proteinExistence type="inferred from homology"/>
<accession>A0A501WPD8</accession>
<evidence type="ECO:0000256" key="8">
    <source>
        <dbReference type="ARBA" id="ARBA00022982"/>
    </source>
</evidence>
<dbReference type="Proteomes" id="UP000319255">
    <property type="component" value="Unassembled WGS sequence"/>
</dbReference>
<evidence type="ECO:0000256" key="6">
    <source>
        <dbReference type="ARBA" id="ARBA00022692"/>
    </source>
</evidence>
<keyword evidence="16" id="KW-1185">Reference proteome</keyword>
<evidence type="ECO:0000256" key="3">
    <source>
        <dbReference type="ARBA" id="ARBA00022448"/>
    </source>
</evidence>